<evidence type="ECO:0000313" key="1">
    <source>
        <dbReference type="EMBL" id="KAJ8618451.1"/>
    </source>
</evidence>
<dbReference type="EMBL" id="CM056812">
    <property type="protein sequence ID" value="KAJ8618451.1"/>
    <property type="molecule type" value="Genomic_DNA"/>
</dbReference>
<gene>
    <name evidence="1" type="ORF">MRB53_014637</name>
</gene>
<keyword evidence="2" id="KW-1185">Reference proteome</keyword>
<name>A0ACC2KBK5_PERAE</name>
<comment type="caution">
    <text evidence="1">The sequence shown here is derived from an EMBL/GenBank/DDBJ whole genome shotgun (WGS) entry which is preliminary data.</text>
</comment>
<protein>
    <submittedName>
        <fullName evidence="1">Uncharacterized protein</fullName>
    </submittedName>
</protein>
<organism evidence="1 2">
    <name type="scientific">Persea americana</name>
    <name type="common">Avocado</name>
    <dbReference type="NCBI Taxonomy" id="3435"/>
    <lineage>
        <taxon>Eukaryota</taxon>
        <taxon>Viridiplantae</taxon>
        <taxon>Streptophyta</taxon>
        <taxon>Embryophyta</taxon>
        <taxon>Tracheophyta</taxon>
        <taxon>Spermatophyta</taxon>
        <taxon>Magnoliopsida</taxon>
        <taxon>Magnoliidae</taxon>
        <taxon>Laurales</taxon>
        <taxon>Lauraceae</taxon>
        <taxon>Persea</taxon>
    </lineage>
</organism>
<evidence type="ECO:0000313" key="2">
    <source>
        <dbReference type="Proteomes" id="UP001234297"/>
    </source>
</evidence>
<reference evidence="1 2" key="1">
    <citation type="journal article" date="2022" name="Hortic Res">
        <title>A haplotype resolved chromosomal level avocado genome allows analysis of novel avocado genes.</title>
        <authorList>
            <person name="Nath O."/>
            <person name="Fletcher S.J."/>
            <person name="Hayward A."/>
            <person name="Shaw L.M."/>
            <person name="Masouleh A.K."/>
            <person name="Furtado A."/>
            <person name="Henry R.J."/>
            <person name="Mitter N."/>
        </authorList>
    </citation>
    <scope>NUCLEOTIDE SEQUENCE [LARGE SCALE GENOMIC DNA]</scope>
    <source>
        <strain evidence="2">cv. Hass</strain>
    </source>
</reference>
<sequence>MVRRAGEPAAVKTHSRICLARTGRIAVEREPIFRGAHPSSLGAGRRALAMEKGTMGGAVERGREQIKRGRVEKKDREKTGEDGRCTMHGRKERMMEGR</sequence>
<accession>A0ACC2KBK5</accession>
<proteinExistence type="predicted"/>
<dbReference type="Proteomes" id="UP001234297">
    <property type="component" value="Chromosome 4"/>
</dbReference>